<sequence length="503" mass="58355">MFNVSDHKPVRCSFALSDNTHYVSKDDDLTDQRRMLWTKAVQNGAIVDNSFAVAYERQLDEGPYGSMLFNLRVSSNVQADDIALIQMYLQLHKNFDYAQDHMIDQLRFATVIKAETPDERILRNHLTREYNLKNKNVWEPPEHKSRVSSISKPRITQKEKLINSNEVSRVNKILIVSYMRSGSTFTSDLIGQSKGVFLIFEPFWNICHGMKTNATYYTWDALCRNSEDEIKNMNKISDVLQNLFMCNFSHLPAEISESFWFFAQGTGYDILNECYQSYKNRQVNASVAFDSATKGKCIKNLEALCKNSSTILIKTIRMSCDKLSKIITKIPELKVVHLVRDPRAILYSRQMADQIDYQHVGNESQSLCFKMDNNIHIENHVMKEKIFLLKYECLAANPVIMAKKIYLFLNLRYTSKFDSWLITHTQGKVSSSNGRFETRIANSLLVSLKWIYNVPKDVLKLIDKECKNLYKSLRLSDSPKILQEYTYLNKFNMTKVYDNMCNG</sequence>
<name>A0A8B6EYE8_MYTGA</name>
<dbReference type="PANTHER" id="PTHR10704:SF44">
    <property type="entry name" value="LD35051P-RELATED"/>
    <property type="match status" value="1"/>
</dbReference>
<dbReference type="Proteomes" id="UP000596742">
    <property type="component" value="Unassembled WGS sequence"/>
</dbReference>
<comment type="caution">
    <text evidence="1">The sequence shown here is derived from an EMBL/GenBank/DDBJ whole genome shotgun (WGS) entry which is preliminary data.</text>
</comment>
<dbReference type="GO" id="GO:0045130">
    <property type="term" value="F:keratan sulfotransferase activity"/>
    <property type="evidence" value="ECO:0007669"/>
    <property type="project" value="UniProtKB-EC"/>
</dbReference>
<proteinExistence type="predicted"/>
<evidence type="ECO:0000313" key="1">
    <source>
        <dbReference type="EMBL" id="VDI41852.1"/>
    </source>
</evidence>
<dbReference type="PANTHER" id="PTHR10704">
    <property type="entry name" value="CARBOHYDRATE SULFOTRANSFERASE"/>
    <property type="match status" value="1"/>
</dbReference>
<dbReference type="Pfam" id="PF13469">
    <property type="entry name" value="Sulfotransfer_3"/>
    <property type="match status" value="1"/>
</dbReference>
<protein>
    <submittedName>
        <fullName evidence="1">Keratan sulfate 6-sulfotransferase 1</fullName>
        <ecNumber evidence="1">2.8.2.21</ecNumber>
    </submittedName>
</protein>
<keyword evidence="1" id="KW-0808">Transferase</keyword>
<evidence type="ECO:0000313" key="2">
    <source>
        <dbReference type="Proteomes" id="UP000596742"/>
    </source>
</evidence>
<dbReference type="GO" id="GO:0006790">
    <property type="term" value="P:sulfur compound metabolic process"/>
    <property type="evidence" value="ECO:0007669"/>
    <property type="project" value="TreeGrafter"/>
</dbReference>
<organism evidence="1 2">
    <name type="scientific">Mytilus galloprovincialis</name>
    <name type="common">Mediterranean mussel</name>
    <dbReference type="NCBI Taxonomy" id="29158"/>
    <lineage>
        <taxon>Eukaryota</taxon>
        <taxon>Metazoa</taxon>
        <taxon>Spiralia</taxon>
        <taxon>Lophotrochozoa</taxon>
        <taxon>Mollusca</taxon>
        <taxon>Bivalvia</taxon>
        <taxon>Autobranchia</taxon>
        <taxon>Pteriomorphia</taxon>
        <taxon>Mytilida</taxon>
        <taxon>Mytiloidea</taxon>
        <taxon>Mytilidae</taxon>
        <taxon>Mytilinae</taxon>
        <taxon>Mytilus</taxon>
    </lineage>
</organism>
<accession>A0A8B6EYE8</accession>
<dbReference type="AlphaFoldDB" id="A0A8B6EYE8"/>
<dbReference type="InterPro" id="IPR051135">
    <property type="entry name" value="Gal/GlcNAc/GalNAc_ST"/>
</dbReference>
<dbReference type="InterPro" id="IPR027417">
    <property type="entry name" value="P-loop_NTPase"/>
</dbReference>
<dbReference type="SUPFAM" id="SSF52540">
    <property type="entry name" value="P-loop containing nucleoside triphosphate hydrolases"/>
    <property type="match status" value="1"/>
</dbReference>
<dbReference type="GO" id="GO:0001517">
    <property type="term" value="F:N-acetylglucosamine 6-O-sulfotransferase activity"/>
    <property type="evidence" value="ECO:0007669"/>
    <property type="project" value="TreeGrafter"/>
</dbReference>
<dbReference type="Gene3D" id="3.40.50.300">
    <property type="entry name" value="P-loop containing nucleotide triphosphate hydrolases"/>
    <property type="match status" value="1"/>
</dbReference>
<dbReference type="EMBL" id="UYJE01005945">
    <property type="protein sequence ID" value="VDI41852.1"/>
    <property type="molecule type" value="Genomic_DNA"/>
</dbReference>
<gene>
    <name evidence="1" type="ORF">MGAL_10B060170</name>
</gene>
<dbReference type="GO" id="GO:0006044">
    <property type="term" value="P:N-acetylglucosamine metabolic process"/>
    <property type="evidence" value="ECO:0007669"/>
    <property type="project" value="TreeGrafter"/>
</dbReference>
<reference evidence="1" key="1">
    <citation type="submission" date="2018-11" db="EMBL/GenBank/DDBJ databases">
        <authorList>
            <person name="Alioto T."/>
            <person name="Alioto T."/>
        </authorList>
    </citation>
    <scope>NUCLEOTIDE SEQUENCE</scope>
</reference>
<dbReference type="EC" id="2.8.2.21" evidence="1"/>
<keyword evidence="2" id="KW-1185">Reference proteome</keyword>
<dbReference type="OrthoDB" id="6138663at2759"/>